<dbReference type="RefSeq" id="WP_134425373.1">
    <property type="nucleotide sequence ID" value="NZ_SOHA01000039.1"/>
</dbReference>
<proteinExistence type="predicted"/>
<keyword evidence="2" id="KW-1185">Reference proteome</keyword>
<comment type="caution">
    <text evidence="1">The sequence shown here is derived from an EMBL/GenBank/DDBJ whole genome shotgun (WGS) entry which is preliminary data.</text>
</comment>
<name>A0A4Y8JSR0_9MICO</name>
<dbReference type="AlphaFoldDB" id="A0A4Y8JSR0"/>
<dbReference type="EMBL" id="SOHA01000039">
    <property type="protein sequence ID" value="TFD27503.1"/>
    <property type="molecule type" value="Genomic_DNA"/>
</dbReference>
<dbReference type="OrthoDB" id="4172435at2"/>
<protein>
    <submittedName>
        <fullName evidence="1">Uncharacterized protein</fullName>
    </submittedName>
</protein>
<dbReference type="Proteomes" id="UP000297472">
    <property type="component" value="Unassembled WGS sequence"/>
</dbReference>
<evidence type="ECO:0000313" key="1">
    <source>
        <dbReference type="EMBL" id="TFD27503.1"/>
    </source>
</evidence>
<organism evidence="1 2">
    <name type="scientific">Cryobacterium cryoconiti</name>
    <dbReference type="NCBI Taxonomy" id="1259239"/>
    <lineage>
        <taxon>Bacteria</taxon>
        <taxon>Bacillati</taxon>
        <taxon>Actinomycetota</taxon>
        <taxon>Actinomycetes</taxon>
        <taxon>Micrococcales</taxon>
        <taxon>Microbacteriaceae</taxon>
        <taxon>Cryobacterium</taxon>
    </lineage>
</organism>
<gene>
    <name evidence="1" type="ORF">E3T49_13255</name>
</gene>
<sequence>MRGMEVYWRGGYTIEGAAPAEVIEHGRSENEAQTQVQVEAAAVRAQLTSLGLSNTVEMWVERWTITNTVKTHPRMVFGKVGVGHE</sequence>
<accession>A0A4Y8JSR0</accession>
<evidence type="ECO:0000313" key="2">
    <source>
        <dbReference type="Proteomes" id="UP000297472"/>
    </source>
</evidence>
<reference evidence="1 2" key="1">
    <citation type="submission" date="2019-03" db="EMBL/GenBank/DDBJ databases">
        <title>Genomics of glacier-inhabiting Cryobacterium strains.</title>
        <authorList>
            <person name="Liu Q."/>
            <person name="Xin Y.-H."/>
        </authorList>
    </citation>
    <scope>NUCLEOTIDE SEQUENCE [LARGE SCALE GENOMIC DNA]</scope>
    <source>
        <strain evidence="1 2">TMT1-51</strain>
    </source>
</reference>